<dbReference type="InterPro" id="IPR024185">
    <property type="entry name" value="FTHF_cligase-like_sf"/>
</dbReference>
<name>A0A2M6XBY0_9BACT</name>
<dbReference type="PANTHER" id="PTHR13017">
    <property type="entry name" value="5-FORMYLTETRAHYDROFOLATE CYCLO-LIGASE-RELATED"/>
    <property type="match status" value="1"/>
</dbReference>
<dbReference type="Pfam" id="PF01812">
    <property type="entry name" value="5-FTHF_cyc-lig"/>
    <property type="match status" value="1"/>
</dbReference>
<dbReference type="PANTHER" id="PTHR13017:SF0">
    <property type="entry name" value="METHENYLTETRAHYDROFOLATE SYNTHASE DOMAIN-CONTAINING PROTEIN"/>
    <property type="match status" value="1"/>
</dbReference>
<dbReference type="EMBL" id="PEYO01000022">
    <property type="protein sequence ID" value="PIU03123.1"/>
    <property type="molecule type" value="Genomic_DNA"/>
</dbReference>
<evidence type="ECO:0000313" key="2">
    <source>
        <dbReference type="Proteomes" id="UP000228996"/>
    </source>
</evidence>
<dbReference type="Proteomes" id="UP000228996">
    <property type="component" value="Unassembled WGS sequence"/>
</dbReference>
<gene>
    <name evidence="1" type="ORF">COT44_04465</name>
</gene>
<evidence type="ECO:0000313" key="1">
    <source>
        <dbReference type="EMBL" id="PIU03123.1"/>
    </source>
</evidence>
<dbReference type="AlphaFoldDB" id="A0A2M6XBY0"/>
<sequence>MDKNEVRQAVFEKLRKGVARPDSRFDMDLGEFIADFVGSGQALGRLIRSDFWRQADTVFITPDNCLERLRYHALWQEKTIIVSTYGIRRGFVLLGPGIPKSRYLYAATLDGMENEGAIISLQSIKSIFGKIDLLVTGTGAVTIGGIRIGKGHGYFDLEWAMFYSIGVVSAKTPVVAVVHDCQVVTEQFSADPFDTACDLICTPRRMIKVDEPHKPTLGVVWDSLQPGMLGSIPPLRELQAMQEEVVGMPTRLSSQL</sequence>
<dbReference type="InterPro" id="IPR037171">
    <property type="entry name" value="NagB/RpiA_transferase-like"/>
</dbReference>
<dbReference type="SUPFAM" id="SSF100950">
    <property type="entry name" value="NagB/RpiA/CoA transferase-like"/>
    <property type="match status" value="1"/>
</dbReference>
<dbReference type="GO" id="GO:0016874">
    <property type="term" value="F:ligase activity"/>
    <property type="evidence" value="ECO:0007669"/>
    <property type="project" value="UniProtKB-KW"/>
</dbReference>
<keyword evidence="1" id="KW-0436">Ligase</keyword>
<reference evidence="2" key="1">
    <citation type="submission" date="2017-09" db="EMBL/GenBank/DDBJ databases">
        <title>Depth-based differentiation of microbial function through sediment-hosted aquifers and enrichment of novel symbionts in the deep terrestrial subsurface.</title>
        <authorList>
            <person name="Probst A.J."/>
            <person name="Ladd B."/>
            <person name="Jarett J.K."/>
            <person name="Geller-Mcgrath D.E."/>
            <person name="Sieber C.M.K."/>
            <person name="Emerson J.B."/>
            <person name="Anantharaman K."/>
            <person name="Thomas B.C."/>
            <person name="Malmstrom R."/>
            <person name="Stieglmeier M."/>
            <person name="Klingl A."/>
            <person name="Woyke T."/>
            <person name="Ryan C.M."/>
            <person name="Banfield J.F."/>
        </authorList>
    </citation>
    <scope>NUCLEOTIDE SEQUENCE [LARGE SCALE GENOMIC DNA]</scope>
</reference>
<accession>A0A2M6XBY0</accession>
<organism evidence="1 2">
    <name type="scientific">Candidatus Shapirobacteria bacterium CG08_land_8_20_14_0_20_39_18</name>
    <dbReference type="NCBI Taxonomy" id="1974883"/>
    <lineage>
        <taxon>Bacteria</taxon>
        <taxon>Candidatus Shapironibacteriota</taxon>
    </lineage>
</organism>
<protein>
    <submittedName>
        <fullName evidence="1">5-formyltetrahydrofolate cyclo-ligase</fullName>
    </submittedName>
</protein>
<dbReference type="InterPro" id="IPR002698">
    <property type="entry name" value="FTHF_cligase"/>
</dbReference>
<dbReference type="GO" id="GO:0005737">
    <property type="term" value="C:cytoplasm"/>
    <property type="evidence" value="ECO:0007669"/>
    <property type="project" value="TreeGrafter"/>
</dbReference>
<dbReference type="Gene3D" id="3.40.50.10420">
    <property type="entry name" value="NagB/RpiA/CoA transferase-like"/>
    <property type="match status" value="1"/>
</dbReference>
<proteinExistence type="predicted"/>
<comment type="caution">
    <text evidence="1">The sequence shown here is derived from an EMBL/GenBank/DDBJ whole genome shotgun (WGS) entry which is preliminary data.</text>
</comment>